<proteinExistence type="predicted"/>
<protein>
    <submittedName>
        <fullName evidence="1">Uncharacterized protein</fullName>
    </submittedName>
</protein>
<dbReference type="EMBL" id="RCUV01000013">
    <property type="protein sequence ID" value="RLP69401.1"/>
    <property type="molecule type" value="Genomic_DNA"/>
</dbReference>
<organism evidence="1 2">
    <name type="scientific">Mycetocola manganoxydans</name>
    <dbReference type="NCBI Taxonomy" id="699879"/>
    <lineage>
        <taxon>Bacteria</taxon>
        <taxon>Bacillati</taxon>
        <taxon>Actinomycetota</taxon>
        <taxon>Actinomycetes</taxon>
        <taxon>Micrococcales</taxon>
        <taxon>Microbacteriaceae</taxon>
        <taxon>Mycetocola</taxon>
    </lineage>
</organism>
<name>A0A3L6ZPC8_9MICO</name>
<reference evidence="1 2" key="1">
    <citation type="submission" date="2018-10" db="EMBL/GenBank/DDBJ databases">
        <authorList>
            <person name="Li J."/>
        </authorList>
    </citation>
    <scope>NUCLEOTIDE SEQUENCE [LARGE SCALE GENOMIC DNA]</scope>
    <source>
        <strain evidence="1 2">CCTCC AB209002</strain>
    </source>
</reference>
<keyword evidence="2" id="KW-1185">Reference proteome</keyword>
<evidence type="ECO:0000313" key="1">
    <source>
        <dbReference type="EMBL" id="RLP69401.1"/>
    </source>
</evidence>
<dbReference type="RefSeq" id="WP_121673532.1">
    <property type="nucleotide sequence ID" value="NZ_BMXM01000009.1"/>
</dbReference>
<sequence>MNMLPSAPDSAALFEGAVAGQLLTDEPAGPGNVLVEISIEVHGGHVILSRENTDQWKVVPVLRGDAELDVAEAFELCEQLRAAGERAQALNVLEGSQ</sequence>
<gene>
    <name evidence="1" type="ORF">D9V29_11815</name>
</gene>
<comment type="caution">
    <text evidence="1">The sequence shown here is derived from an EMBL/GenBank/DDBJ whole genome shotgun (WGS) entry which is preliminary data.</text>
</comment>
<dbReference type="Proteomes" id="UP000270299">
    <property type="component" value="Unassembled WGS sequence"/>
</dbReference>
<evidence type="ECO:0000313" key="2">
    <source>
        <dbReference type="Proteomes" id="UP000270299"/>
    </source>
</evidence>
<accession>A0A3L6ZPC8</accession>
<dbReference type="AlphaFoldDB" id="A0A3L6ZPC8"/>